<feature type="region of interest" description="Disordered" evidence="1">
    <location>
        <begin position="1"/>
        <end position="23"/>
    </location>
</feature>
<dbReference type="AlphaFoldDB" id="A0A4V6PT17"/>
<feature type="region of interest" description="Disordered" evidence="1">
    <location>
        <begin position="60"/>
        <end position="107"/>
    </location>
</feature>
<organism evidence="2 3">
    <name type="scientific">Kribbella caucasensis</name>
    <dbReference type="NCBI Taxonomy" id="2512215"/>
    <lineage>
        <taxon>Bacteria</taxon>
        <taxon>Bacillati</taxon>
        <taxon>Actinomycetota</taxon>
        <taxon>Actinomycetes</taxon>
        <taxon>Propionibacteriales</taxon>
        <taxon>Kribbellaceae</taxon>
        <taxon>Kribbella</taxon>
    </lineage>
</organism>
<evidence type="ECO:0000313" key="2">
    <source>
        <dbReference type="EMBL" id="TDO44874.1"/>
    </source>
</evidence>
<proteinExistence type="predicted"/>
<sequence length="107" mass="11515">MTNPTDSSPPSSPSHVASRNGAAENAVTLSNASRSILLRLYFVVPAARSARTYFTSVLGNPSHGITSRKTRPSSGRAFTASMTRRETSRKSPASNGMSLPTRRHINR</sequence>
<dbReference type="EMBL" id="SNWQ01000014">
    <property type="protein sequence ID" value="TDO44874.1"/>
    <property type="molecule type" value="Genomic_DNA"/>
</dbReference>
<gene>
    <name evidence="2" type="ORF">EV643_11419</name>
</gene>
<accession>A0A4V6PT17</accession>
<evidence type="ECO:0000256" key="1">
    <source>
        <dbReference type="SAM" id="MobiDB-lite"/>
    </source>
</evidence>
<dbReference type="Proteomes" id="UP000295388">
    <property type="component" value="Unassembled WGS sequence"/>
</dbReference>
<reference evidence="2 3" key="1">
    <citation type="submission" date="2019-03" db="EMBL/GenBank/DDBJ databases">
        <title>Genomic Encyclopedia of Type Strains, Phase III (KMG-III): the genomes of soil and plant-associated and newly described type strains.</title>
        <authorList>
            <person name="Whitman W."/>
        </authorList>
    </citation>
    <scope>NUCLEOTIDE SEQUENCE [LARGE SCALE GENOMIC DNA]</scope>
    <source>
        <strain evidence="2 3">VKM Ac-2527</strain>
    </source>
</reference>
<protein>
    <submittedName>
        <fullName evidence="2">Uncharacterized protein</fullName>
    </submittedName>
</protein>
<name>A0A4V6PT17_9ACTN</name>
<keyword evidence="3" id="KW-1185">Reference proteome</keyword>
<dbReference type="RefSeq" id="WP_238165817.1">
    <property type="nucleotide sequence ID" value="NZ_SNWQ01000014.1"/>
</dbReference>
<comment type="caution">
    <text evidence="2">The sequence shown here is derived from an EMBL/GenBank/DDBJ whole genome shotgun (WGS) entry which is preliminary data.</text>
</comment>
<evidence type="ECO:0000313" key="3">
    <source>
        <dbReference type="Proteomes" id="UP000295388"/>
    </source>
</evidence>